<dbReference type="GO" id="GO:0050661">
    <property type="term" value="F:NADP binding"/>
    <property type="evidence" value="ECO:0007669"/>
    <property type="project" value="InterPro"/>
</dbReference>
<feature type="transmembrane region" description="Helical" evidence="16">
    <location>
        <begin position="242"/>
        <end position="262"/>
    </location>
</feature>
<evidence type="ECO:0000256" key="5">
    <source>
        <dbReference type="ARBA" id="ARBA00014581"/>
    </source>
</evidence>
<keyword evidence="10 15" id="KW-1278">Translocase</keyword>
<dbReference type="RefSeq" id="WP_124665684.1">
    <property type="nucleotide sequence ID" value="NZ_CABVPS010000002.1"/>
</dbReference>
<evidence type="ECO:0000256" key="15">
    <source>
        <dbReference type="PIRNR" id="PIRNR000204"/>
    </source>
</evidence>
<dbReference type="InterPro" id="IPR034300">
    <property type="entry name" value="PNTB-like"/>
</dbReference>
<dbReference type="Proteomes" id="UP000494174">
    <property type="component" value="Unassembled WGS sequence"/>
</dbReference>
<dbReference type="GO" id="GO:0008750">
    <property type="term" value="F:proton-translocating NAD(P)+ transhydrogenase activity"/>
    <property type="evidence" value="ECO:0007669"/>
    <property type="project" value="UniProtKB-EC"/>
</dbReference>
<comment type="catalytic activity">
    <reaction evidence="14 15">
        <text>NAD(+) + NADPH + H(+)(in) = NADH + NADP(+) + H(+)(out)</text>
        <dbReference type="Rhea" id="RHEA:47992"/>
        <dbReference type="ChEBI" id="CHEBI:15378"/>
        <dbReference type="ChEBI" id="CHEBI:57540"/>
        <dbReference type="ChEBI" id="CHEBI:57783"/>
        <dbReference type="ChEBI" id="CHEBI:57945"/>
        <dbReference type="ChEBI" id="CHEBI:58349"/>
        <dbReference type="EC" id="7.1.1.1"/>
    </reaction>
</comment>
<keyword evidence="8 16" id="KW-0812">Transmembrane</keyword>
<feature type="transmembrane region" description="Helical" evidence="16">
    <location>
        <begin position="127"/>
        <end position="144"/>
    </location>
</feature>
<evidence type="ECO:0000256" key="13">
    <source>
        <dbReference type="ARBA" id="ARBA00023136"/>
    </source>
</evidence>
<keyword evidence="13 15" id="KW-0472">Membrane</keyword>
<keyword evidence="11 16" id="KW-1133">Transmembrane helix</keyword>
<evidence type="ECO:0000313" key="19">
    <source>
        <dbReference type="Proteomes" id="UP000494174"/>
    </source>
</evidence>
<feature type="transmembrane region" description="Helical" evidence="16">
    <location>
        <begin position="58"/>
        <end position="76"/>
    </location>
</feature>
<keyword evidence="12 15" id="KW-0520">NAD</keyword>
<gene>
    <name evidence="18" type="ORF">BLA15945_00220</name>
</gene>
<feature type="transmembrane region" description="Helical" evidence="16">
    <location>
        <begin position="164"/>
        <end position="181"/>
    </location>
</feature>
<evidence type="ECO:0000256" key="2">
    <source>
        <dbReference type="ARBA" id="ARBA00004429"/>
    </source>
</evidence>
<dbReference type="FunFam" id="3.40.50.1220:FF:000002">
    <property type="entry name" value="NAD(P) transhydrogenase subunit beta"/>
    <property type="match status" value="1"/>
</dbReference>
<dbReference type="EC" id="7.1.1.1" evidence="4 15"/>
<evidence type="ECO:0000256" key="8">
    <source>
        <dbReference type="ARBA" id="ARBA00022692"/>
    </source>
</evidence>
<dbReference type="PANTHER" id="PTHR44758">
    <property type="entry name" value="NAD(P) TRANSHYDROGENASE SUBUNIT BETA"/>
    <property type="match status" value="1"/>
</dbReference>
<name>A0A6P2GVV5_BURL3</name>
<evidence type="ECO:0000256" key="4">
    <source>
        <dbReference type="ARBA" id="ARBA00012943"/>
    </source>
</evidence>
<evidence type="ECO:0000313" key="18">
    <source>
        <dbReference type="EMBL" id="VWB08602.1"/>
    </source>
</evidence>
<feature type="transmembrane region" description="Helical" evidence="16">
    <location>
        <begin position="88"/>
        <end position="107"/>
    </location>
</feature>
<evidence type="ECO:0000256" key="10">
    <source>
        <dbReference type="ARBA" id="ARBA00022967"/>
    </source>
</evidence>
<proteinExistence type="inferred from homology"/>
<accession>A0A6P2GVV5</accession>
<organism evidence="18 19">
    <name type="scientific">Burkholderia lata (strain ATCC 17760 / DSM 23089 / LMG 22485 / NCIMB 9086 / R18194 / 383)</name>
    <dbReference type="NCBI Taxonomy" id="482957"/>
    <lineage>
        <taxon>Bacteria</taxon>
        <taxon>Pseudomonadati</taxon>
        <taxon>Pseudomonadota</taxon>
        <taxon>Betaproteobacteria</taxon>
        <taxon>Burkholderiales</taxon>
        <taxon>Burkholderiaceae</taxon>
        <taxon>Burkholderia</taxon>
        <taxon>Burkholderia cepacia complex</taxon>
    </lineage>
</organism>
<feature type="domain" description="NADP transhydrogenase beta-like" evidence="17">
    <location>
        <begin position="7"/>
        <end position="465"/>
    </location>
</feature>
<comment type="subcellular location">
    <subcellularLocation>
        <location evidence="2">Cell inner membrane</location>
        <topology evidence="2">Multi-pass membrane protein</topology>
    </subcellularLocation>
</comment>
<dbReference type="Pfam" id="PF02233">
    <property type="entry name" value="PNTB"/>
    <property type="match status" value="1"/>
</dbReference>
<feature type="transmembrane region" description="Helical" evidence="16">
    <location>
        <begin position="218"/>
        <end position="236"/>
    </location>
</feature>
<dbReference type="InterPro" id="IPR012136">
    <property type="entry name" value="NADH_DH_b"/>
</dbReference>
<comment type="function">
    <text evidence="1 15">The transhydrogenation between NADH and NADP is coupled to respiration and ATP hydrolysis and functions as a proton pump across the membrane.</text>
</comment>
<sequence>MTSNLTTVSYIGAAILFILSLGGLANPETARRGNLLGMIGMLIAVLATVLGPRVSAEGIPYIVAALVVGGAVGLYAAKKVQMTQMPELVALMHSLVGLAACLVGFASYIDTSVQFTGAEHAIHEVEIYVGILIGAVTFAGSVIAFGKLSGKIGGKPLLLPARHWLNLAGLVVVIVYGRAFLHAESIQDGMTPLIVMTVVSLLFGVHMVMAIGGADMPVVVSMLNSYSGWAAAATGFMLGNDLLIVIGALVGSSGAILSYIMCRAMNRNFISVIAGGFGTGSGAPAAAGGSAQPAGEVVAVSALETAELLRDAKSVIIVPGYGMAVAQAQHTVHELTKVLREKGVDVRFAIHPVAGRMPGHMNVLLAEAKVPYDIVMEMDEINADFPEADVSMVIGANDIVNPAAQEDPGSPIAGMPVLEVWKAKTSIVMKRSMASGYAGVDNPLFYKDNNRMLFGDAKKMLDEVFGALKA</sequence>
<feature type="transmembrane region" description="Helical" evidence="16">
    <location>
        <begin position="33"/>
        <end position="52"/>
    </location>
</feature>
<evidence type="ECO:0000256" key="7">
    <source>
        <dbReference type="ARBA" id="ARBA00022519"/>
    </source>
</evidence>
<evidence type="ECO:0000256" key="14">
    <source>
        <dbReference type="ARBA" id="ARBA00048202"/>
    </source>
</evidence>
<evidence type="ECO:0000259" key="17">
    <source>
        <dbReference type="Pfam" id="PF02233"/>
    </source>
</evidence>
<dbReference type="PIRSF" id="PIRSF000204">
    <property type="entry name" value="PNTB"/>
    <property type="match status" value="1"/>
</dbReference>
<evidence type="ECO:0000256" key="1">
    <source>
        <dbReference type="ARBA" id="ARBA00003943"/>
    </source>
</evidence>
<keyword evidence="9 15" id="KW-0521">NADP</keyword>
<dbReference type="AlphaFoldDB" id="A0A6P2GVV5"/>
<dbReference type="EMBL" id="CABVPU010000001">
    <property type="protein sequence ID" value="VWB08602.1"/>
    <property type="molecule type" value="Genomic_DNA"/>
</dbReference>
<evidence type="ECO:0000256" key="3">
    <source>
        <dbReference type="ARBA" id="ARBA00007919"/>
    </source>
</evidence>
<dbReference type="GO" id="GO:0005886">
    <property type="term" value="C:plasma membrane"/>
    <property type="evidence" value="ECO:0007669"/>
    <property type="project" value="UniProtKB-SubCell"/>
</dbReference>
<protein>
    <recommendedName>
        <fullName evidence="5 15">NAD(P) transhydrogenase subunit beta</fullName>
        <ecNumber evidence="4 15">7.1.1.1</ecNumber>
    </recommendedName>
    <alternativeName>
        <fullName evidence="15">Nicotinamide nucleotide transhydrogenase subunit beta</fullName>
    </alternativeName>
</protein>
<comment type="similarity">
    <text evidence="3 15">Belongs to the PNT beta subunit family.</text>
</comment>
<reference evidence="18 19" key="1">
    <citation type="submission" date="2019-09" db="EMBL/GenBank/DDBJ databases">
        <authorList>
            <person name="Depoorter E."/>
        </authorList>
    </citation>
    <scope>NUCLEOTIDE SEQUENCE [LARGE SCALE GENOMIC DNA]</scope>
    <source>
        <strain evidence="18">R-15945</strain>
    </source>
</reference>
<evidence type="ECO:0000256" key="11">
    <source>
        <dbReference type="ARBA" id="ARBA00022989"/>
    </source>
</evidence>
<feature type="transmembrane region" description="Helical" evidence="16">
    <location>
        <begin position="6"/>
        <end position="26"/>
    </location>
</feature>
<dbReference type="PANTHER" id="PTHR44758:SF1">
    <property type="entry name" value="NAD(P) TRANSHYDROGENASE SUBUNIT BETA"/>
    <property type="match status" value="1"/>
</dbReference>
<dbReference type="Gene3D" id="3.40.50.1220">
    <property type="entry name" value="TPP-binding domain"/>
    <property type="match status" value="1"/>
</dbReference>
<evidence type="ECO:0000256" key="16">
    <source>
        <dbReference type="SAM" id="Phobius"/>
    </source>
</evidence>
<keyword evidence="6 15" id="KW-1003">Cell membrane</keyword>
<evidence type="ECO:0000256" key="12">
    <source>
        <dbReference type="ARBA" id="ARBA00023027"/>
    </source>
</evidence>
<dbReference type="NCBIfam" id="NF006974">
    <property type="entry name" value="PRK09444.1"/>
    <property type="match status" value="1"/>
</dbReference>
<evidence type="ECO:0000256" key="9">
    <source>
        <dbReference type="ARBA" id="ARBA00022857"/>
    </source>
</evidence>
<feature type="transmembrane region" description="Helical" evidence="16">
    <location>
        <begin position="193"/>
        <end position="211"/>
    </location>
</feature>
<dbReference type="SUPFAM" id="SSF52467">
    <property type="entry name" value="DHS-like NAD/FAD-binding domain"/>
    <property type="match status" value="1"/>
</dbReference>
<dbReference type="InterPro" id="IPR029035">
    <property type="entry name" value="DHS-like_NAD/FAD-binding_dom"/>
</dbReference>
<keyword evidence="7 15" id="KW-0997">Cell inner membrane</keyword>
<evidence type="ECO:0000256" key="6">
    <source>
        <dbReference type="ARBA" id="ARBA00022475"/>
    </source>
</evidence>